<dbReference type="InterPro" id="IPR027974">
    <property type="entry name" value="DUF4470"/>
</dbReference>
<keyword evidence="8" id="KW-1185">Reference proteome</keyword>
<evidence type="ECO:0000259" key="6">
    <source>
        <dbReference type="Pfam" id="PF14740"/>
    </source>
</evidence>
<dbReference type="InterPro" id="IPR028235">
    <property type="entry name" value="DNAAF3_C"/>
</dbReference>
<dbReference type="Pfam" id="PF14737">
    <property type="entry name" value="DUF4470"/>
    <property type="match status" value="1"/>
</dbReference>
<evidence type="ECO:0008006" key="9">
    <source>
        <dbReference type="Google" id="ProtNLM"/>
    </source>
</evidence>
<evidence type="ECO:0000259" key="5">
    <source>
        <dbReference type="Pfam" id="PF14737"/>
    </source>
</evidence>
<dbReference type="Pfam" id="PF14740">
    <property type="entry name" value="DUF4471"/>
    <property type="match status" value="1"/>
</dbReference>
<dbReference type="EMBL" id="JBDJPC010000005">
    <property type="protein sequence ID" value="KAL1501816.1"/>
    <property type="molecule type" value="Genomic_DNA"/>
</dbReference>
<feature type="domain" description="Dynein assembly factor 3 C-terminal" evidence="6">
    <location>
        <begin position="138"/>
        <end position="425"/>
    </location>
</feature>
<keyword evidence="3" id="KW-0970">Cilium biogenesis/degradation</keyword>
<comment type="caution">
    <text evidence="7">The sequence shown here is derived from an EMBL/GenBank/DDBJ whole genome shotgun (WGS) entry which is preliminary data.</text>
</comment>
<organism evidence="7 8">
    <name type="scientific">Hypothenemus hampei</name>
    <name type="common">Coffee berry borer</name>
    <dbReference type="NCBI Taxonomy" id="57062"/>
    <lineage>
        <taxon>Eukaryota</taxon>
        <taxon>Metazoa</taxon>
        <taxon>Ecdysozoa</taxon>
        <taxon>Arthropoda</taxon>
        <taxon>Hexapoda</taxon>
        <taxon>Insecta</taxon>
        <taxon>Pterygota</taxon>
        <taxon>Neoptera</taxon>
        <taxon>Endopterygota</taxon>
        <taxon>Coleoptera</taxon>
        <taxon>Polyphaga</taxon>
        <taxon>Cucujiformia</taxon>
        <taxon>Curculionidae</taxon>
        <taxon>Scolytinae</taxon>
        <taxon>Hypothenemus</taxon>
    </lineage>
</organism>
<evidence type="ECO:0000256" key="4">
    <source>
        <dbReference type="ARBA" id="ARBA00024190"/>
    </source>
</evidence>
<name>A0ABD1EWM9_HYPHA</name>
<keyword evidence="2" id="KW-0963">Cytoplasm</keyword>
<dbReference type="PANTHER" id="PTHR22118">
    <property type="entry name" value="DYNEIN ASSEMBLY FACTOR 3, AXONEMAL"/>
    <property type="match status" value="1"/>
</dbReference>
<proteinExistence type="inferred from homology"/>
<comment type="similarity">
    <text evidence="1">Belongs to the DNAAF3 family.</text>
</comment>
<evidence type="ECO:0000313" key="8">
    <source>
        <dbReference type="Proteomes" id="UP001566132"/>
    </source>
</evidence>
<evidence type="ECO:0000256" key="2">
    <source>
        <dbReference type="ARBA" id="ARBA00022490"/>
    </source>
</evidence>
<evidence type="ECO:0000313" key="7">
    <source>
        <dbReference type="EMBL" id="KAL1501816.1"/>
    </source>
</evidence>
<gene>
    <name evidence="7" type="ORF">ABEB36_007070</name>
</gene>
<accession>A0ABD1EWM9</accession>
<comment type="subcellular location">
    <subcellularLocation>
        <location evidence="4">Dynein axonemal particle</location>
    </subcellularLocation>
</comment>
<dbReference type="InterPro" id="IPR039304">
    <property type="entry name" value="DNAAF3"/>
</dbReference>
<dbReference type="AlphaFoldDB" id="A0ABD1EWM9"/>
<evidence type="ECO:0000256" key="1">
    <source>
        <dbReference type="ARBA" id="ARBA00010449"/>
    </source>
</evidence>
<sequence>MFWGITPALDLLEQYEICNRLKTLPEEINILLIGGTDARHILKTLAQRYKHQNVKLNFFVAENCMESIARQLMLLTISFQMERSLGLDQKTKIFMELYGNTLIRPSTFKYFQNLSSNLIKMVTDAEYFYSKLPYVHLEVKYKERDYLETIIKFWNGSDEFKLPEIWDKRLRNRLGARYDSKVGVFDWDLHMRLHTIGAKQICDQEYKSFRLNGLAFNWLENEMSWTNRSLVTGVLANGEQFLHYGYLGDMETGPYISWGIDCEDKSFLKSVNGQNTFRATDVIERNLKQTFFELEHQCEYIHVKKNDFQLGHAVLKQEKVIVETKGMKVPNKVKPIEEGLKICDLSITVVSVDQLPLKTKYEEHFDMIYFGHNHIKWLENTFLVKTLKKECPKLVLVEHPLFIPSLRKQKLEDFVKEVDDKVGNLQVKKLDFSVEKDSYIKFI</sequence>
<evidence type="ECO:0000256" key="3">
    <source>
        <dbReference type="ARBA" id="ARBA00022794"/>
    </source>
</evidence>
<dbReference type="Proteomes" id="UP001566132">
    <property type="component" value="Unassembled WGS sequence"/>
</dbReference>
<dbReference type="GO" id="GO:0120293">
    <property type="term" value="C:dynein axonemal particle"/>
    <property type="evidence" value="ECO:0007669"/>
    <property type="project" value="UniProtKB-SubCell"/>
</dbReference>
<feature type="domain" description="DUF4470" evidence="5">
    <location>
        <begin position="2"/>
        <end position="103"/>
    </location>
</feature>
<dbReference type="PANTHER" id="PTHR22118:SF14">
    <property type="entry name" value="DYNEIN AXONEMAL ASSEMBLY FACTOR 3"/>
    <property type="match status" value="1"/>
</dbReference>
<protein>
    <recommendedName>
        <fullName evidence="9">Dynein assembly factor 3, axonemal</fullName>
    </recommendedName>
</protein>
<reference evidence="7 8" key="1">
    <citation type="submission" date="2024-05" db="EMBL/GenBank/DDBJ databases">
        <title>Genetic variation in Jamaican populations of the coffee berry borer (Hypothenemus hampei).</title>
        <authorList>
            <person name="Errbii M."/>
            <person name="Myrie A."/>
        </authorList>
    </citation>
    <scope>NUCLEOTIDE SEQUENCE [LARGE SCALE GENOMIC DNA]</scope>
    <source>
        <strain evidence="7">JA-Hopewell-2020-01-JO</strain>
        <tissue evidence="7">Whole body</tissue>
    </source>
</reference>
<dbReference type="GO" id="GO:0030030">
    <property type="term" value="P:cell projection organization"/>
    <property type="evidence" value="ECO:0007669"/>
    <property type="project" value="UniProtKB-KW"/>
</dbReference>